<keyword evidence="4" id="KW-1185">Reference proteome</keyword>
<gene>
    <name evidence="3" type="ORF">NQ519_03955</name>
</gene>
<feature type="transmembrane region" description="Helical" evidence="1">
    <location>
        <begin position="47"/>
        <end position="76"/>
    </location>
</feature>
<feature type="transmembrane region" description="Helical" evidence="1">
    <location>
        <begin position="7"/>
        <end position="27"/>
    </location>
</feature>
<feature type="transmembrane region" description="Helical" evidence="1">
    <location>
        <begin position="121"/>
        <end position="141"/>
    </location>
</feature>
<dbReference type="EMBL" id="CP102252">
    <property type="protein sequence ID" value="UWN66000.1"/>
    <property type="molecule type" value="Genomic_DNA"/>
</dbReference>
<feature type="transmembrane region" description="Helical" evidence="1">
    <location>
        <begin position="206"/>
        <end position="227"/>
    </location>
</feature>
<feature type="domain" description="DUF5009" evidence="2">
    <location>
        <begin position="4"/>
        <end position="262"/>
    </location>
</feature>
<feature type="transmembrane region" description="Helical" evidence="1">
    <location>
        <begin position="183"/>
        <end position="201"/>
    </location>
</feature>
<reference evidence="3" key="1">
    <citation type="journal article" date="2022" name="Cell">
        <title>Design, construction, and in vivo augmentation of a complex gut microbiome.</title>
        <authorList>
            <person name="Cheng A.G."/>
            <person name="Ho P.Y."/>
            <person name="Aranda-Diaz A."/>
            <person name="Jain S."/>
            <person name="Yu F.B."/>
            <person name="Meng X."/>
            <person name="Wang M."/>
            <person name="Iakiviak M."/>
            <person name="Nagashima K."/>
            <person name="Zhao A."/>
            <person name="Murugkar P."/>
            <person name="Patil A."/>
            <person name="Atabakhsh K."/>
            <person name="Weakley A."/>
            <person name="Yan J."/>
            <person name="Brumbaugh A.R."/>
            <person name="Higginbottom S."/>
            <person name="Dimas A."/>
            <person name="Shiver A.L."/>
            <person name="Deutschbauer A."/>
            <person name="Neff N."/>
            <person name="Sonnenburg J.L."/>
            <person name="Huang K.C."/>
            <person name="Fischbach M.A."/>
        </authorList>
    </citation>
    <scope>NUCLEOTIDE SEQUENCE</scope>
    <source>
        <strain evidence="3">JC50</strain>
    </source>
</reference>
<dbReference type="Proteomes" id="UP001058267">
    <property type="component" value="Chromosome"/>
</dbReference>
<feature type="transmembrane region" description="Helical" evidence="1">
    <location>
        <begin position="335"/>
        <end position="354"/>
    </location>
</feature>
<dbReference type="PANTHER" id="PTHR31061">
    <property type="entry name" value="LD22376P"/>
    <property type="match status" value="1"/>
</dbReference>
<sequence length="466" mass="51059">MNNRAYAVDILRGLAIVGMVLSGYIAWNPDLPAWLFHAQLPPPSFVFDASVAGITWVDLVFPFFLFSMGAAFPLSLGRRLNRGDPPRRIVVSILKRGLLLAFFAVALGNTGLWTLDAVLQRPVVSALVTMTVWGAFFAMFVRIPGFIPRQNGWLNAGGIAVLAVLMGVYRWLGVGVSVVRSDIIILILADVVVAGSLIWWLTRRNLWLRMGIVALIAALKLGAAVPGSWNEAVWNFSPVPWLFRTEFLQYLCIVLPGSVAGDLFARWLARGQQEERPALSGQIAAAGLTALLLAVNMWGLFTRTLTLNLVLTLALGTAAWMLLRKPRTGIESLLYRLFTTGFFWLLLGLAFESLEEGVKKDPATVSYFFITAGMASHVLLVTSVLLRKGRSRGGLLVLCGQNPMIAYTAAGYVVVPLLVFADRAVALPWLWGQCGCVMGVGRGVIVTLLMMLFTAAFTRSKIFWRT</sequence>
<feature type="transmembrane region" description="Helical" evidence="1">
    <location>
        <begin position="97"/>
        <end position="115"/>
    </location>
</feature>
<evidence type="ECO:0000313" key="4">
    <source>
        <dbReference type="Proteomes" id="UP001058267"/>
    </source>
</evidence>
<keyword evidence="1" id="KW-0812">Transmembrane</keyword>
<keyword evidence="1" id="KW-0472">Membrane</keyword>
<feature type="transmembrane region" description="Helical" evidence="1">
    <location>
        <begin position="281"/>
        <end position="299"/>
    </location>
</feature>
<organism evidence="3 4">
    <name type="scientific">Alistipes senegalensis JC50</name>
    <dbReference type="NCBI Taxonomy" id="1033732"/>
    <lineage>
        <taxon>Bacteria</taxon>
        <taxon>Pseudomonadati</taxon>
        <taxon>Bacteroidota</taxon>
        <taxon>Bacteroidia</taxon>
        <taxon>Bacteroidales</taxon>
        <taxon>Rikenellaceae</taxon>
        <taxon>Alistipes</taxon>
    </lineage>
</organism>
<evidence type="ECO:0000313" key="3">
    <source>
        <dbReference type="EMBL" id="UWN66000.1"/>
    </source>
</evidence>
<evidence type="ECO:0000259" key="2">
    <source>
        <dbReference type="Pfam" id="PF16401"/>
    </source>
</evidence>
<dbReference type="InterPro" id="IPR032176">
    <property type="entry name" value="DUF5009"/>
</dbReference>
<dbReference type="RefSeq" id="WP_019149373.1">
    <property type="nucleotide sequence ID" value="NZ_CP102252.1"/>
</dbReference>
<feature type="transmembrane region" description="Helical" evidence="1">
    <location>
        <begin position="430"/>
        <end position="457"/>
    </location>
</feature>
<protein>
    <submittedName>
        <fullName evidence="3">DUF5009 domain-containing protein</fullName>
    </submittedName>
</protein>
<accession>A0ABY5V8R9</accession>
<keyword evidence="1" id="KW-1133">Transmembrane helix</keyword>
<dbReference type="Pfam" id="PF16401">
    <property type="entry name" value="DUF5009"/>
    <property type="match status" value="1"/>
</dbReference>
<feature type="transmembrane region" description="Helical" evidence="1">
    <location>
        <begin position="393"/>
        <end position="418"/>
    </location>
</feature>
<feature type="transmembrane region" description="Helical" evidence="1">
    <location>
        <begin position="366"/>
        <end position="386"/>
    </location>
</feature>
<name>A0ABY5V8R9_9BACT</name>
<feature type="transmembrane region" description="Helical" evidence="1">
    <location>
        <begin position="305"/>
        <end position="323"/>
    </location>
</feature>
<evidence type="ECO:0000256" key="1">
    <source>
        <dbReference type="SAM" id="Phobius"/>
    </source>
</evidence>
<feature type="transmembrane region" description="Helical" evidence="1">
    <location>
        <begin position="153"/>
        <end position="171"/>
    </location>
</feature>
<dbReference type="PANTHER" id="PTHR31061:SF24">
    <property type="entry name" value="LD22376P"/>
    <property type="match status" value="1"/>
</dbReference>
<proteinExistence type="predicted"/>
<feature type="transmembrane region" description="Helical" evidence="1">
    <location>
        <begin position="247"/>
        <end position="269"/>
    </location>
</feature>